<dbReference type="Proteomes" id="UP000807342">
    <property type="component" value="Unassembled WGS sequence"/>
</dbReference>
<comment type="caution">
    <text evidence="1">The sequence shown here is derived from an EMBL/GenBank/DDBJ whole genome shotgun (WGS) entry which is preliminary data.</text>
</comment>
<name>A0A9P5XDX8_9AGAR</name>
<evidence type="ECO:0000313" key="2">
    <source>
        <dbReference type="Proteomes" id="UP000807342"/>
    </source>
</evidence>
<feature type="non-terminal residue" evidence="1">
    <location>
        <position position="66"/>
    </location>
</feature>
<accession>A0A9P5XDX8</accession>
<reference evidence="1" key="1">
    <citation type="submission" date="2020-11" db="EMBL/GenBank/DDBJ databases">
        <authorList>
            <consortium name="DOE Joint Genome Institute"/>
            <person name="Ahrendt S."/>
            <person name="Riley R."/>
            <person name="Andreopoulos W."/>
            <person name="Labutti K."/>
            <person name="Pangilinan J."/>
            <person name="Ruiz-Duenas F.J."/>
            <person name="Barrasa J.M."/>
            <person name="Sanchez-Garcia M."/>
            <person name="Camarero S."/>
            <person name="Miyauchi S."/>
            <person name="Serrano A."/>
            <person name="Linde D."/>
            <person name="Babiker R."/>
            <person name="Drula E."/>
            <person name="Ayuso-Fernandez I."/>
            <person name="Pacheco R."/>
            <person name="Padilla G."/>
            <person name="Ferreira P."/>
            <person name="Barriuso J."/>
            <person name="Kellner H."/>
            <person name="Castanera R."/>
            <person name="Alfaro M."/>
            <person name="Ramirez L."/>
            <person name="Pisabarro A.G."/>
            <person name="Kuo A."/>
            <person name="Tritt A."/>
            <person name="Lipzen A."/>
            <person name="He G."/>
            <person name="Yan M."/>
            <person name="Ng V."/>
            <person name="Cullen D."/>
            <person name="Martin F."/>
            <person name="Rosso M.-N."/>
            <person name="Henrissat B."/>
            <person name="Hibbett D."/>
            <person name="Martinez A.T."/>
            <person name="Grigoriev I.V."/>
        </authorList>
    </citation>
    <scope>NUCLEOTIDE SEQUENCE</scope>
    <source>
        <strain evidence="1">MF-IS2</strain>
    </source>
</reference>
<proteinExistence type="predicted"/>
<dbReference type="EMBL" id="MU151175">
    <property type="protein sequence ID" value="KAF9448061.1"/>
    <property type="molecule type" value="Genomic_DNA"/>
</dbReference>
<evidence type="ECO:0000313" key="1">
    <source>
        <dbReference type="EMBL" id="KAF9448061.1"/>
    </source>
</evidence>
<gene>
    <name evidence="1" type="ORF">P691DRAFT_607514</name>
</gene>
<organism evidence="1 2">
    <name type="scientific">Macrolepiota fuliginosa MF-IS2</name>
    <dbReference type="NCBI Taxonomy" id="1400762"/>
    <lineage>
        <taxon>Eukaryota</taxon>
        <taxon>Fungi</taxon>
        <taxon>Dikarya</taxon>
        <taxon>Basidiomycota</taxon>
        <taxon>Agaricomycotina</taxon>
        <taxon>Agaricomycetes</taxon>
        <taxon>Agaricomycetidae</taxon>
        <taxon>Agaricales</taxon>
        <taxon>Agaricineae</taxon>
        <taxon>Agaricaceae</taxon>
        <taxon>Macrolepiota</taxon>
    </lineage>
</organism>
<dbReference type="AlphaFoldDB" id="A0A9P5XDX8"/>
<protein>
    <submittedName>
        <fullName evidence="1">Uncharacterized protein</fullName>
    </submittedName>
</protein>
<dbReference type="OrthoDB" id="3258419at2759"/>
<keyword evidence="2" id="KW-1185">Reference proteome</keyword>
<sequence length="66" mass="7802">IPPECVLGQLRSLLHWAWMDGAKSIADPHYNEGRGHVPLWAVTFWKQIQQLYGHQRAWHNSLKWLE</sequence>
<feature type="non-terminal residue" evidence="1">
    <location>
        <position position="1"/>
    </location>
</feature>